<reference evidence="3 4" key="1">
    <citation type="submission" date="2019-12" db="EMBL/GenBank/DDBJ databases">
        <title>Nocardia sp. nov. ET3-3 isolated from soil.</title>
        <authorList>
            <person name="Kanchanasin P."/>
            <person name="Tanasupawat S."/>
            <person name="Yuki M."/>
            <person name="Kudo T."/>
        </authorList>
    </citation>
    <scope>NUCLEOTIDE SEQUENCE [LARGE SCALE GENOMIC DNA]</scope>
    <source>
        <strain evidence="3 4">ET3-3</strain>
    </source>
</reference>
<evidence type="ECO:0000313" key="3">
    <source>
        <dbReference type="EMBL" id="MVU77178.1"/>
    </source>
</evidence>
<comment type="caution">
    <text evidence="3">The sequence shown here is derived from an EMBL/GenBank/DDBJ whole genome shotgun (WGS) entry which is preliminary data.</text>
</comment>
<dbReference type="InterPro" id="IPR050585">
    <property type="entry name" value="Xaa-Pro_dipeptidyl-ppase/CocE"/>
</dbReference>
<evidence type="ECO:0000259" key="2">
    <source>
        <dbReference type="SMART" id="SM00939"/>
    </source>
</evidence>
<sequence>MRIGFDLAIPMADGISLCADVYLPETVGQVPVIMTMGPYGKGRRFQDEPYASRWLALVAEHPEILEHSPCEYLTYETVDPQVWTAAGYAVVRVDSRGSGASPGHLEIFSEQETRDFYEAIEWAGVQPWSSGKVGLCGISYYAINQWRVAALQPPHLAAICPWEGAVDSYRDMSRHGGILSNVFYELWYPLQVLSNQHGLGDNGPINPWTAAPATGAETLTEQQLAARRTDPLPALREHPFDDAWHRARTPDLSKITVPVLSAANWFGQGMHNRGNFEGFAGAGSADKWLEIHPGRHEEWFYLPRSVALLLRFFDHFLKGEDNRFTDTPRITMSLPDPDGALSERTAQLWPPATTTWSPLHLHADGGLAESSSPAGRLDFDPDGAGVTFTTAPLEQAVDLVGPLAARLQVSTTAADADLVVTVRALRPDGTEVTVVGSAASAQPLSSGWLRLSQRALDPERSLPWRPWHPHTGALEVRSGEVYTVDVEIWPTGMHLPAGYRLALTIAGSDFTRDGQHPLQISLFLHTDPNDRPAERFAGTTSLHFGPDHDNLLLVPETRA</sequence>
<proteinExistence type="predicted"/>
<dbReference type="InterPro" id="IPR029058">
    <property type="entry name" value="AB_hydrolase_fold"/>
</dbReference>
<dbReference type="SMART" id="SM00939">
    <property type="entry name" value="PepX_C"/>
    <property type="match status" value="1"/>
</dbReference>
<dbReference type="Gene3D" id="3.40.50.1820">
    <property type="entry name" value="alpha/beta hydrolase"/>
    <property type="match status" value="1"/>
</dbReference>
<dbReference type="SUPFAM" id="SSF53474">
    <property type="entry name" value="alpha/beta-Hydrolases"/>
    <property type="match status" value="1"/>
</dbReference>
<dbReference type="Gene3D" id="1.10.3020.20">
    <property type="match status" value="1"/>
</dbReference>
<dbReference type="EMBL" id="WRPP01000001">
    <property type="protein sequence ID" value="MVU77178.1"/>
    <property type="molecule type" value="Genomic_DNA"/>
</dbReference>
<dbReference type="InterPro" id="IPR013736">
    <property type="entry name" value="Xaa-Pro_dipept_C"/>
</dbReference>
<dbReference type="Gene3D" id="2.60.120.260">
    <property type="entry name" value="Galactose-binding domain-like"/>
    <property type="match status" value="1"/>
</dbReference>
<dbReference type="Proteomes" id="UP000466794">
    <property type="component" value="Unassembled WGS sequence"/>
</dbReference>
<dbReference type="Pfam" id="PF02129">
    <property type="entry name" value="Peptidase_S15"/>
    <property type="match status" value="1"/>
</dbReference>
<dbReference type="AlphaFoldDB" id="A0A7K1UTJ3"/>
<dbReference type="InterPro" id="IPR000383">
    <property type="entry name" value="Xaa-Pro-like_dom"/>
</dbReference>
<keyword evidence="4" id="KW-1185">Reference proteome</keyword>
<evidence type="ECO:0000256" key="1">
    <source>
        <dbReference type="ARBA" id="ARBA00022801"/>
    </source>
</evidence>
<accession>A0A7K1UTJ3</accession>
<organism evidence="3 4">
    <name type="scientific">Nocardia terrae</name>
    <dbReference type="NCBI Taxonomy" id="2675851"/>
    <lineage>
        <taxon>Bacteria</taxon>
        <taxon>Bacillati</taxon>
        <taxon>Actinomycetota</taxon>
        <taxon>Actinomycetes</taxon>
        <taxon>Mycobacteriales</taxon>
        <taxon>Nocardiaceae</taxon>
        <taxon>Nocardia</taxon>
    </lineage>
</organism>
<dbReference type="GO" id="GO:0008239">
    <property type="term" value="F:dipeptidyl-peptidase activity"/>
    <property type="evidence" value="ECO:0007669"/>
    <property type="project" value="InterPro"/>
</dbReference>
<dbReference type="Pfam" id="PF08530">
    <property type="entry name" value="PepX_C"/>
    <property type="match status" value="1"/>
</dbReference>
<feature type="domain" description="Xaa-Pro dipeptidyl-peptidase C-terminal" evidence="2">
    <location>
        <begin position="310"/>
        <end position="553"/>
    </location>
</feature>
<dbReference type="NCBIfam" id="TIGR00976">
    <property type="entry name" value="CocE_NonD"/>
    <property type="match status" value="1"/>
</dbReference>
<gene>
    <name evidence="3" type="ORF">GPX89_07945</name>
</gene>
<dbReference type="PANTHER" id="PTHR43056:SF10">
    <property type="entry name" value="COCE_NOND FAMILY, PUTATIVE (AFU_ORTHOLOGUE AFUA_7G00600)-RELATED"/>
    <property type="match status" value="1"/>
</dbReference>
<dbReference type="InterPro" id="IPR008979">
    <property type="entry name" value="Galactose-bd-like_sf"/>
</dbReference>
<dbReference type="SUPFAM" id="SSF49785">
    <property type="entry name" value="Galactose-binding domain-like"/>
    <property type="match status" value="1"/>
</dbReference>
<name>A0A7K1UTJ3_9NOCA</name>
<dbReference type="PANTHER" id="PTHR43056">
    <property type="entry name" value="PEPTIDASE S9 PROLYL OLIGOPEPTIDASE"/>
    <property type="match status" value="1"/>
</dbReference>
<protein>
    <submittedName>
        <fullName evidence="3">CocE/NonD family hydrolase</fullName>
    </submittedName>
</protein>
<keyword evidence="1 3" id="KW-0378">Hydrolase</keyword>
<evidence type="ECO:0000313" key="4">
    <source>
        <dbReference type="Proteomes" id="UP000466794"/>
    </source>
</evidence>
<dbReference type="InterPro" id="IPR005674">
    <property type="entry name" value="CocE/Ser_esterase"/>
</dbReference>